<dbReference type="SUPFAM" id="SSF46894">
    <property type="entry name" value="C-terminal effector domain of the bipartite response regulators"/>
    <property type="match status" value="1"/>
</dbReference>
<dbReference type="GO" id="GO:0006352">
    <property type="term" value="P:DNA-templated transcription initiation"/>
    <property type="evidence" value="ECO:0007669"/>
    <property type="project" value="InterPro"/>
</dbReference>
<keyword evidence="7" id="KW-1185">Reference proteome</keyword>
<comment type="caution">
    <text evidence="6">The sequence shown here is derived from an EMBL/GenBank/DDBJ whole genome shotgun (WGS) entry which is preliminary data.</text>
</comment>
<dbReference type="GO" id="GO:0016987">
    <property type="term" value="F:sigma factor activity"/>
    <property type="evidence" value="ECO:0007669"/>
    <property type="project" value="UniProtKB-KW"/>
</dbReference>
<sequence length="237" mass="25478">MRAEHPQKFTCGVGSLAVNSNRSLCVLDDRSILVEGITAVARYTYPGLVLRIGPVNPVSPKSDVAVLGGTVLSSCPLSAEFAALVGHASTIIALVDKTSITHIDDLRLAGVDVFVSVTEGLTELLRAIDQAFTGQAYVSPDARGLFERPTPSTPRVSPREREIVALYLSENDWSVDDVAAMLHISSQTVRSHLARLRSHFSAAGHRVHNRLELRQTLLGLGLLQIDELEAAPQLLAG</sequence>
<dbReference type="Pfam" id="PF08281">
    <property type="entry name" value="Sigma70_r4_2"/>
    <property type="match status" value="1"/>
</dbReference>
<name>A0A4T2BVG8_9MICO</name>
<evidence type="ECO:0000313" key="6">
    <source>
        <dbReference type="EMBL" id="TIH35655.1"/>
    </source>
</evidence>
<protein>
    <submittedName>
        <fullName evidence="6">DNA-binding response regulator</fullName>
    </submittedName>
</protein>
<organism evidence="6 7">
    <name type="scientific">Subtercola vilae</name>
    <dbReference type="NCBI Taxonomy" id="2056433"/>
    <lineage>
        <taxon>Bacteria</taxon>
        <taxon>Bacillati</taxon>
        <taxon>Actinomycetota</taxon>
        <taxon>Actinomycetes</taxon>
        <taxon>Micrococcales</taxon>
        <taxon>Microbacteriaceae</taxon>
        <taxon>Subtercola</taxon>
    </lineage>
</organism>
<evidence type="ECO:0000313" key="7">
    <source>
        <dbReference type="Proteomes" id="UP000306192"/>
    </source>
</evidence>
<keyword evidence="6" id="KW-0238">DNA-binding</keyword>
<dbReference type="AlphaFoldDB" id="A0A4T2BVG8"/>
<evidence type="ECO:0000256" key="3">
    <source>
        <dbReference type="ARBA" id="ARBA00023082"/>
    </source>
</evidence>
<accession>A0A4T2BVG8</accession>
<dbReference type="Proteomes" id="UP000306192">
    <property type="component" value="Unassembled WGS sequence"/>
</dbReference>
<dbReference type="GO" id="GO:0003677">
    <property type="term" value="F:DNA binding"/>
    <property type="evidence" value="ECO:0007669"/>
    <property type="project" value="UniProtKB-KW"/>
</dbReference>
<dbReference type="EMBL" id="QYRT01000018">
    <property type="protein sequence ID" value="TIH35655.1"/>
    <property type="molecule type" value="Genomic_DNA"/>
</dbReference>
<keyword evidence="3" id="KW-0731">Sigma factor</keyword>
<evidence type="ECO:0000259" key="5">
    <source>
        <dbReference type="Pfam" id="PF08281"/>
    </source>
</evidence>
<keyword evidence="4" id="KW-0804">Transcription</keyword>
<gene>
    <name evidence="6" type="ORF">D4765_10705</name>
</gene>
<evidence type="ECO:0000256" key="4">
    <source>
        <dbReference type="ARBA" id="ARBA00023163"/>
    </source>
</evidence>
<comment type="similarity">
    <text evidence="1">Belongs to the sigma-70 factor family. ECF subfamily.</text>
</comment>
<feature type="domain" description="RNA polymerase sigma factor 70 region 4 type 2" evidence="5">
    <location>
        <begin position="157"/>
        <end position="199"/>
    </location>
</feature>
<evidence type="ECO:0000256" key="1">
    <source>
        <dbReference type="ARBA" id="ARBA00010641"/>
    </source>
</evidence>
<keyword evidence="2" id="KW-0805">Transcription regulation</keyword>
<dbReference type="InterPro" id="IPR016032">
    <property type="entry name" value="Sig_transdc_resp-reg_C-effctor"/>
</dbReference>
<reference evidence="6 7" key="1">
    <citation type="journal article" date="2019" name="Microorganisms">
        <title>Systematic Affiliation and Genome Analysis of Subtercola vilae DB165(T) with Particular Emphasis on Cold Adaptation of an Isolate from a High-Altitude Cold Volcano Lake.</title>
        <authorList>
            <person name="Villalobos A.S."/>
            <person name="Wiese J."/>
            <person name="Imhoff J.F."/>
            <person name="Dorador C."/>
            <person name="Keller A."/>
            <person name="Hentschel U."/>
        </authorList>
    </citation>
    <scope>NUCLEOTIDE SEQUENCE [LARGE SCALE GENOMIC DNA]</scope>
    <source>
        <strain evidence="6 7">DB165</strain>
    </source>
</reference>
<evidence type="ECO:0000256" key="2">
    <source>
        <dbReference type="ARBA" id="ARBA00023015"/>
    </source>
</evidence>
<dbReference type="InterPro" id="IPR013249">
    <property type="entry name" value="RNA_pol_sigma70_r4_t2"/>
</dbReference>
<proteinExistence type="inferred from homology"/>
<dbReference type="Gene3D" id="3.40.50.2300">
    <property type="match status" value="1"/>
</dbReference>